<name>A0ABY6LCS2_9ARAC</name>
<dbReference type="EMBL" id="CP092878">
    <property type="protein sequence ID" value="UYV78529.1"/>
    <property type="molecule type" value="Genomic_DNA"/>
</dbReference>
<dbReference type="Proteomes" id="UP001235939">
    <property type="component" value="Chromosome 16"/>
</dbReference>
<evidence type="ECO:0000313" key="1">
    <source>
        <dbReference type="EMBL" id="UYV78529.1"/>
    </source>
</evidence>
<reference evidence="1 2" key="1">
    <citation type="submission" date="2022-01" db="EMBL/GenBank/DDBJ databases">
        <title>A chromosomal length assembly of Cordylochernes scorpioides.</title>
        <authorList>
            <person name="Zeh D."/>
            <person name="Zeh J."/>
        </authorList>
    </citation>
    <scope>NUCLEOTIDE SEQUENCE [LARGE SCALE GENOMIC DNA]</scope>
    <source>
        <strain evidence="1">IN4F17</strain>
        <tissue evidence="1">Whole Body</tissue>
    </source>
</reference>
<protein>
    <submittedName>
        <fullName evidence="1">Uncharacterized protein</fullName>
    </submittedName>
</protein>
<organism evidence="1 2">
    <name type="scientific">Cordylochernes scorpioides</name>
    <dbReference type="NCBI Taxonomy" id="51811"/>
    <lineage>
        <taxon>Eukaryota</taxon>
        <taxon>Metazoa</taxon>
        <taxon>Ecdysozoa</taxon>
        <taxon>Arthropoda</taxon>
        <taxon>Chelicerata</taxon>
        <taxon>Arachnida</taxon>
        <taxon>Pseudoscorpiones</taxon>
        <taxon>Cheliferoidea</taxon>
        <taxon>Chernetidae</taxon>
        <taxon>Cordylochernes</taxon>
    </lineage>
</organism>
<accession>A0ABY6LCS2</accession>
<gene>
    <name evidence="1" type="ORF">LAZ67_16001910</name>
</gene>
<keyword evidence="2" id="KW-1185">Reference proteome</keyword>
<sequence length="69" mass="7588">MARIAVSAPKDMENVDIKITVWLANGKSEPQIIPRKTFIGFSEPLEEAHLGVVEVTSSKITSTSTEECR</sequence>
<proteinExistence type="predicted"/>
<evidence type="ECO:0000313" key="2">
    <source>
        <dbReference type="Proteomes" id="UP001235939"/>
    </source>
</evidence>